<name>A0A967E750_9FLAO</name>
<dbReference type="RefSeq" id="WP_166400668.1">
    <property type="nucleotide sequence ID" value="NZ_JAANAS010000072.1"/>
</dbReference>
<gene>
    <name evidence="1" type="ORF">G7034_09185</name>
</gene>
<reference evidence="1" key="1">
    <citation type="submission" date="2020-03" db="EMBL/GenBank/DDBJ databases">
        <title>Psychroflexus Maritimus sp. nov., isolate from marine sediment.</title>
        <authorList>
            <person name="Zhong Y.-L."/>
        </authorList>
    </citation>
    <scope>NUCLEOTIDE SEQUENCE</scope>
    <source>
        <strain evidence="1">C1</strain>
    </source>
</reference>
<dbReference type="EMBL" id="JAANAS010000072">
    <property type="protein sequence ID" value="NGZ90426.1"/>
    <property type="molecule type" value="Genomic_DNA"/>
</dbReference>
<protein>
    <submittedName>
        <fullName evidence="1">GTPase</fullName>
    </submittedName>
</protein>
<dbReference type="Proteomes" id="UP000643701">
    <property type="component" value="Unassembled WGS sequence"/>
</dbReference>
<organism evidence="1 2">
    <name type="scientific">Psychroflexus maritimus</name>
    <dbReference type="NCBI Taxonomy" id="2714865"/>
    <lineage>
        <taxon>Bacteria</taxon>
        <taxon>Pseudomonadati</taxon>
        <taxon>Bacteroidota</taxon>
        <taxon>Flavobacteriia</taxon>
        <taxon>Flavobacteriales</taxon>
        <taxon>Flavobacteriaceae</taxon>
        <taxon>Psychroflexus</taxon>
    </lineage>
</organism>
<evidence type="ECO:0000313" key="2">
    <source>
        <dbReference type="Proteomes" id="UP000643701"/>
    </source>
</evidence>
<evidence type="ECO:0000313" key="1">
    <source>
        <dbReference type="EMBL" id="NGZ90426.1"/>
    </source>
</evidence>
<dbReference type="AlphaFoldDB" id="A0A967E750"/>
<accession>A0A967E750</accession>
<keyword evidence="2" id="KW-1185">Reference proteome</keyword>
<comment type="caution">
    <text evidence="1">The sequence shown here is derived from an EMBL/GenBank/DDBJ whole genome shotgun (WGS) entry which is preliminary data.</text>
</comment>
<proteinExistence type="predicted"/>
<sequence>MTQSLIFVYNANSDSKNQCLDFAHKILKPSTYDCNLCALTYGKLTEKRSWRKFKKNTSIEMKFLHKDEFEKQFSSKFLPKYNFPIIFYQNHYDLETLLSNQQINKFQDTQELITAISKRLALD</sequence>